<evidence type="ECO:0000313" key="6">
    <source>
        <dbReference type="EMBL" id="GII01693.1"/>
    </source>
</evidence>
<protein>
    <submittedName>
        <fullName evidence="6">TetR family transcriptional regulator</fullName>
    </submittedName>
</protein>
<dbReference type="InterPro" id="IPR001647">
    <property type="entry name" value="HTH_TetR"/>
</dbReference>
<dbReference type="EMBL" id="BOOK01000027">
    <property type="protein sequence ID" value="GII01693.1"/>
    <property type="molecule type" value="Genomic_DNA"/>
</dbReference>
<keyword evidence="7" id="KW-1185">Reference proteome</keyword>
<dbReference type="GO" id="GO:0003700">
    <property type="term" value="F:DNA-binding transcription factor activity"/>
    <property type="evidence" value="ECO:0007669"/>
    <property type="project" value="TreeGrafter"/>
</dbReference>
<organism evidence="6 7">
    <name type="scientific">Planobispora takensis</name>
    <dbReference type="NCBI Taxonomy" id="1367882"/>
    <lineage>
        <taxon>Bacteria</taxon>
        <taxon>Bacillati</taxon>
        <taxon>Actinomycetota</taxon>
        <taxon>Actinomycetes</taxon>
        <taxon>Streptosporangiales</taxon>
        <taxon>Streptosporangiaceae</taxon>
        <taxon>Planobispora</taxon>
    </lineage>
</organism>
<feature type="DNA-binding region" description="H-T-H motif" evidence="4">
    <location>
        <begin position="41"/>
        <end position="60"/>
    </location>
</feature>
<name>A0A8J3SWV1_9ACTN</name>
<dbReference type="RefSeq" id="WP_203876070.1">
    <property type="nucleotide sequence ID" value="NZ_BOOK01000027.1"/>
</dbReference>
<sequence length="204" mass="21756">MPAKDGAVVRRTQAERSSATSSRLLATAEEMFGRDGYAATSLAAVAAAAGMTKGAAYHHFPGKAGLFREVFVRRLRRAATALERVAAHAPDSWSALREGCRTFLECCTDPGFRQIVLLDGPAVLGWDAVREIEYEHLLRVLRDGMRVAAAEGWIAGGDLDVRSQLVFGALCEAGMMLARSPDPEGAFPAVAGEAERLLGALVRG</sequence>
<dbReference type="GO" id="GO:0000976">
    <property type="term" value="F:transcription cis-regulatory region binding"/>
    <property type="evidence" value="ECO:0007669"/>
    <property type="project" value="TreeGrafter"/>
</dbReference>
<dbReference type="InterPro" id="IPR050109">
    <property type="entry name" value="HTH-type_TetR-like_transc_reg"/>
</dbReference>
<dbReference type="SUPFAM" id="SSF46689">
    <property type="entry name" value="Homeodomain-like"/>
    <property type="match status" value="1"/>
</dbReference>
<accession>A0A8J3SWV1</accession>
<keyword evidence="1" id="KW-0805">Transcription regulation</keyword>
<dbReference type="PRINTS" id="PR00455">
    <property type="entry name" value="HTHTETR"/>
</dbReference>
<evidence type="ECO:0000259" key="5">
    <source>
        <dbReference type="PROSITE" id="PS50977"/>
    </source>
</evidence>
<keyword evidence="2 4" id="KW-0238">DNA-binding</keyword>
<evidence type="ECO:0000256" key="2">
    <source>
        <dbReference type="ARBA" id="ARBA00023125"/>
    </source>
</evidence>
<dbReference type="AlphaFoldDB" id="A0A8J3SWV1"/>
<dbReference type="Pfam" id="PF21351">
    <property type="entry name" value="TetR_C_41"/>
    <property type="match status" value="1"/>
</dbReference>
<dbReference type="PANTHER" id="PTHR30055">
    <property type="entry name" value="HTH-TYPE TRANSCRIPTIONAL REGULATOR RUTR"/>
    <property type="match status" value="1"/>
</dbReference>
<dbReference type="Pfam" id="PF00440">
    <property type="entry name" value="TetR_N"/>
    <property type="match status" value="1"/>
</dbReference>
<evidence type="ECO:0000256" key="3">
    <source>
        <dbReference type="ARBA" id="ARBA00023163"/>
    </source>
</evidence>
<evidence type="ECO:0000313" key="7">
    <source>
        <dbReference type="Proteomes" id="UP000634476"/>
    </source>
</evidence>
<dbReference type="Gene3D" id="1.10.357.10">
    <property type="entry name" value="Tetracycline Repressor, domain 2"/>
    <property type="match status" value="1"/>
</dbReference>
<evidence type="ECO:0000256" key="4">
    <source>
        <dbReference type="PROSITE-ProRule" id="PRU00335"/>
    </source>
</evidence>
<feature type="domain" description="HTH tetR-type" evidence="5">
    <location>
        <begin position="18"/>
        <end position="78"/>
    </location>
</feature>
<gene>
    <name evidence="6" type="ORF">Pta02_37010</name>
</gene>
<dbReference type="InterPro" id="IPR049484">
    <property type="entry name" value="Rv0078-like_C"/>
</dbReference>
<keyword evidence="3" id="KW-0804">Transcription</keyword>
<comment type="caution">
    <text evidence="6">The sequence shown here is derived from an EMBL/GenBank/DDBJ whole genome shotgun (WGS) entry which is preliminary data.</text>
</comment>
<dbReference type="PROSITE" id="PS50977">
    <property type="entry name" value="HTH_TETR_2"/>
    <property type="match status" value="1"/>
</dbReference>
<proteinExistence type="predicted"/>
<dbReference type="Proteomes" id="UP000634476">
    <property type="component" value="Unassembled WGS sequence"/>
</dbReference>
<dbReference type="PANTHER" id="PTHR30055:SF234">
    <property type="entry name" value="HTH-TYPE TRANSCRIPTIONAL REGULATOR BETI"/>
    <property type="match status" value="1"/>
</dbReference>
<dbReference type="InterPro" id="IPR009057">
    <property type="entry name" value="Homeodomain-like_sf"/>
</dbReference>
<reference evidence="6" key="1">
    <citation type="submission" date="2021-01" db="EMBL/GenBank/DDBJ databases">
        <title>Whole genome shotgun sequence of Planobispora takensis NBRC 109077.</title>
        <authorList>
            <person name="Komaki H."/>
            <person name="Tamura T."/>
        </authorList>
    </citation>
    <scope>NUCLEOTIDE SEQUENCE</scope>
    <source>
        <strain evidence="6">NBRC 109077</strain>
    </source>
</reference>
<evidence type="ECO:0000256" key="1">
    <source>
        <dbReference type="ARBA" id="ARBA00023015"/>
    </source>
</evidence>